<dbReference type="PANTHER" id="PTHR46268:SF6">
    <property type="entry name" value="UNIVERSAL STRESS PROTEIN UP12"/>
    <property type="match status" value="1"/>
</dbReference>
<dbReference type="RefSeq" id="WP_098060875.1">
    <property type="nucleotide sequence ID" value="NZ_PDEP01000001.1"/>
</dbReference>
<gene>
    <name evidence="3" type="ORF">CRI93_01750</name>
</gene>
<evidence type="ECO:0000256" key="1">
    <source>
        <dbReference type="ARBA" id="ARBA00008791"/>
    </source>
</evidence>
<evidence type="ECO:0000313" key="4">
    <source>
        <dbReference type="Proteomes" id="UP000221024"/>
    </source>
</evidence>
<name>A0A2H3NQL2_9BACT</name>
<dbReference type="Proteomes" id="UP000221024">
    <property type="component" value="Unassembled WGS sequence"/>
</dbReference>
<comment type="caution">
    <text evidence="3">The sequence shown here is derived from an EMBL/GenBank/DDBJ whole genome shotgun (WGS) entry which is preliminary data.</text>
</comment>
<dbReference type="InterPro" id="IPR014729">
    <property type="entry name" value="Rossmann-like_a/b/a_fold"/>
</dbReference>
<protein>
    <submittedName>
        <fullName evidence="3">Universal stress protein</fullName>
    </submittedName>
</protein>
<comment type="similarity">
    <text evidence="1">Belongs to the universal stress protein A family.</text>
</comment>
<organism evidence="3 4">
    <name type="scientific">Longimonas halophila</name>
    <dbReference type="NCBI Taxonomy" id="1469170"/>
    <lineage>
        <taxon>Bacteria</taxon>
        <taxon>Pseudomonadati</taxon>
        <taxon>Rhodothermota</taxon>
        <taxon>Rhodothermia</taxon>
        <taxon>Rhodothermales</taxon>
        <taxon>Salisaetaceae</taxon>
        <taxon>Longimonas</taxon>
    </lineage>
</organism>
<keyword evidence="4" id="KW-1185">Reference proteome</keyword>
<dbReference type="PANTHER" id="PTHR46268">
    <property type="entry name" value="STRESS RESPONSE PROTEIN NHAX"/>
    <property type="match status" value="1"/>
</dbReference>
<evidence type="ECO:0000259" key="2">
    <source>
        <dbReference type="Pfam" id="PF00582"/>
    </source>
</evidence>
<reference evidence="3 4" key="1">
    <citation type="submission" date="2017-10" db="EMBL/GenBank/DDBJ databases">
        <title>Draft genome of Longimonas halophila.</title>
        <authorList>
            <person name="Goh K.M."/>
            <person name="Shamsir M.S."/>
            <person name="Lim S.W."/>
        </authorList>
    </citation>
    <scope>NUCLEOTIDE SEQUENCE [LARGE SCALE GENOMIC DNA]</scope>
    <source>
        <strain evidence="3 4">KCTC 42399</strain>
    </source>
</reference>
<feature type="domain" description="UspA" evidence="2">
    <location>
        <begin position="156"/>
        <end position="300"/>
    </location>
</feature>
<dbReference type="Pfam" id="PF00582">
    <property type="entry name" value="Usp"/>
    <property type="match status" value="2"/>
</dbReference>
<dbReference type="CDD" id="cd00293">
    <property type="entry name" value="USP-like"/>
    <property type="match status" value="1"/>
</dbReference>
<dbReference type="SUPFAM" id="SSF52402">
    <property type="entry name" value="Adenine nucleotide alpha hydrolases-like"/>
    <property type="match status" value="2"/>
</dbReference>
<dbReference type="EMBL" id="PDEP01000001">
    <property type="protein sequence ID" value="PEN09477.1"/>
    <property type="molecule type" value="Genomic_DNA"/>
</dbReference>
<evidence type="ECO:0000313" key="3">
    <source>
        <dbReference type="EMBL" id="PEN09477.1"/>
    </source>
</evidence>
<dbReference type="OrthoDB" id="9788959at2"/>
<dbReference type="Gene3D" id="3.40.50.620">
    <property type="entry name" value="HUPs"/>
    <property type="match status" value="2"/>
</dbReference>
<dbReference type="AlphaFoldDB" id="A0A2H3NQL2"/>
<feature type="domain" description="UspA" evidence="2">
    <location>
        <begin position="5"/>
        <end position="141"/>
    </location>
</feature>
<dbReference type="InterPro" id="IPR006016">
    <property type="entry name" value="UspA"/>
</dbReference>
<dbReference type="PRINTS" id="PR01438">
    <property type="entry name" value="UNVRSLSTRESS"/>
</dbReference>
<accession>A0A2H3NQL2</accession>
<sequence length="312" mass="34305">MLDIDRILVPRDFSSTSNRAVQYAVDWARRTGATLHVVHAEVLHQTLDEETVQGERETMERLRERLRHLQGDAMTDREMELEEAVVRDVAAAPAILDYADDHDIDLIVMGTHGRRGMRRMILGSVSEEVVRYASCPVLTVRGDGSTDLADAPAPVRTIGVPVDFSKHAREALHHAAAAAHLLNADLFAHHVLEDTLHPAFYVGGVQSVHDIDPDIETKAQSKLDRFVNEALHTPEHKALTVRTRVDVGRASRVIPKVAEDEGVDLITMATHGRTGGTDFKLGSVTEKVVRHVACPVLTVKVHGRSLLAAEPA</sequence>
<dbReference type="InterPro" id="IPR006015">
    <property type="entry name" value="Universal_stress_UspA"/>
</dbReference>
<proteinExistence type="inferred from homology"/>